<accession>A0AAU8NJJ3</accession>
<gene>
    <name evidence="2" type="ORF">ABXS70_08830</name>
</gene>
<reference evidence="2" key="1">
    <citation type="submission" date="2024-05" db="EMBL/GenBank/DDBJ databases">
        <title>Draft genome assemblies of 36 bacteria isolated from hibernating arctic ground squirrels.</title>
        <authorList>
            <person name="McKee H."/>
            <person name="Mullen L."/>
            <person name="Drown D.M."/>
            <person name="Duddleston K.N."/>
        </authorList>
    </citation>
    <scope>NUCLEOTIDE SEQUENCE</scope>
    <source>
        <strain evidence="2">AN1007</strain>
    </source>
</reference>
<proteinExistence type="predicted"/>
<organism evidence="2">
    <name type="scientific">Paenibacillus sp. AN1007</name>
    <dbReference type="NCBI Taxonomy" id="3151385"/>
    <lineage>
        <taxon>Bacteria</taxon>
        <taxon>Bacillati</taxon>
        <taxon>Bacillota</taxon>
        <taxon>Bacilli</taxon>
        <taxon>Bacillales</taxon>
        <taxon>Paenibacillaceae</taxon>
        <taxon>Paenibacillus</taxon>
    </lineage>
</organism>
<keyword evidence="1" id="KW-0732">Signal</keyword>
<feature type="signal peptide" evidence="1">
    <location>
        <begin position="1"/>
        <end position="26"/>
    </location>
</feature>
<name>A0AAU8NJJ3_9BACL</name>
<dbReference type="AlphaFoldDB" id="A0AAU8NJJ3"/>
<dbReference type="RefSeq" id="WP_366295324.1">
    <property type="nucleotide sequence ID" value="NZ_CP159992.1"/>
</dbReference>
<feature type="chain" id="PRO_5043381067" evidence="1">
    <location>
        <begin position="27"/>
        <end position="338"/>
    </location>
</feature>
<protein>
    <submittedName>
        <fullName evidence="2">Uncharacterized protein</fullName>
    </submittedName>
</protein>
<evidence type="ECO:0000256" key="1">
    <source>
        <dbReference type="SAM" id="SignalP"/>
    </source>
</evidence>
<sequence length="338" mass="37499">MKKYVSITAAIASMTLLLSSAPSVLAAPAPVSTVQETQSTLKLDQKVTKQLTDAITAIAGKQPIQFTSVETAFENWIVNSKLTGKAEADIIQEYDSKKGKVTSTLITYKADDLESVMDEALRTQIKAFLKSFDKDNKFQTEAFWRVKQAVNDGGLKNYWVIWGPKQSLYVDVDHNNQLSASIQYNIKDAHASLTNKARNSVKTLGISPVKPFDYAQLTKENKDTLWKYRDDSNLNYVDIGSETGKVWKAANELGQDWNNDADFKKSFAKPKLSKSKALSAAAPKVKSIFGLQLKGYSVHIKDNEYTFKKKGAATIIGKINKKGTFYSFEAVPVNGVRN</sequence>
<evidence type="ECO:0000313" key="2">
    <source>
        <dbReference type="EMBL" id="XCP96789.1"/>
    </source>
</evidence>
<dbReference type="EMBL" id="CP159992">
    <property type="protein sequence ID" value="XCP96789.1"/>
    <property type="molecule type" value="Genomic_DNA"/>
</dbReference>